<dbReference type="InterPro" id="IPR044081">
    <property type="entry name" value="DUF5776"/>
</dbReference>
<name>A0ABW1S1D5_9LACO</name>
<feature type="compositionally biased region" description="Low complexity" evidence="1">
    <location>
        <begin position="669"/>
        <end position="715"/>
    </location>
</feature>
<keyword evidence="2" id="KW-0732">Signal</keyword>
<evidence type="ECO:0000259" key="3">
    <source>
        <dbReference type="Pfam" id="PF19087"/>
    </source>
</evidence>
<evidence type="ECO:0000313" key="5">
    <source>
        <dbReference type="Proteomes" id="UP001596282"/>
    </source>
</evidence>
<accession>A0ABW1S1D5</accession>
<feature type="domain" description="DUF5776" evidence="3">
    <location>
        <begin position="813"/>
        <end position="877"/>
    </location>
</feature>
<dbReference type="InterPro" id="IPR017850">
    <property type="entry name" value="Alkaline_phosphatase_core_sf"/>
</dbReference>
<feature type="region of interest" description="Disordered" evidence="1">
    <location>
        <begin position="660"/>
        <end position="733"/>
    </location>
</feature>
<dbReference type="Gene3D" id="2.60.40.680">
    <property type="match status" value="1"/>
</dbReference>
<evidence type="ECO:0000313" key="4">
    <source>
        <dbReference type="EMBL" id="MFC6181664.1"/>
    </source>
</evidence>
<reference evidence="5" key="1">
    <citation type="journal article" date="2019" name="Int. J. Syst. Evol. Microbiol.">
        <title>The Global Catalogue of Microorganisms (GCM) 10K type strain sequencing project: providing services to taxonomists for standard genome sequencing and annotation.</title>
        <authorList>
            <consortium name="The Broad Institute Genomics Platform"/>
            <consortium name="The Broad Institute Genome Sequencing Center for Infectious Disease"/>
            <person name="Wu L."/>
            <person name="Ma J."/>
        </authorList>
    </citation>
    <scope>NUCLEOTIDE SEQUENCE [LARGE SCALE GENOMIC DNA]</scope>
    <source>
        <strain evidence="5">CCM 8933</strain>
    </source>
</reference>
<feature type="signal peptide" evidence="2">
    <location>
        <begin position="1"/>
        <end position="27"/>
    </location>
</feature>
<dbReference type="RefSeq" id="WP_137628602.1">
    <property type="nucleotide sequence ID" value="NZ_BJDJ01000010.1"/>
</dbReference>
<protein>
    <submittedName>
        <fullName evidence="4">DUF5776 domain-containing protein</fullName>
    </submittedName>
</protein>
<organism evidence="4 5">
    <name type="scientific">Lactiplantibacillus daowaiensis</name>
    <dbReference type="NCBI Taxonomy" id="2559918"/>
    <lineage>
        <taxon>Bacteria</taxon>
        <taxon>Bacillati</taxon>
        <taxon>Bacillota</taxon>
        <taxon>Bacilli</taxon>
        <taxon>Lactobacillales</taxon>
        <taxon>Lactobacillaceae</taxon>
        <taxon>Lactiplantibacillus</taxon>
    </lineage>
</organism>
<proteinExistence type="predicted"/>
<dbReference type="SUPFAM" id="SSF53649">
    <property type="entry name" value="Alkaline phosphatase-like"/>
    <property type="match status" value="1"/>
</dbReference>
<sequence>MKSRVLTTIALCSATLTVMTTTVPAFAAGQTNNQPAMTQVQKDGAQATVRSNIQSFSAKLVGASDVVTGHTYSLNVHTRQLGVKVDKIEYDVTYDTTQFEYIGADQLLGGDKTTVTKVKDGIVHVSSTADLSGKDFREYNKTRLARVKLKAKAVGNKNSTATIAIKSAKASVNGQAATDMNMDYGGQQNVTIHAKDINDYNGDGIVGVGDVALAPKERQAEVAKAAEIRPYKHVIVLTTDGGGNPWSPEGMYYAKDKATLPKWVAKSTGNAEQDKANAEILAKRKNTYTMDLFNKQFAMSTTAQAVQPTISAQNYSSMLHGLAWGDMDSSYQMTNGTAGQFYFNDFGKQTPKYPSVFKVLQQANPHQGAAAFAEWTQILNGITEADAPVATQPSKSLKSFDDVADYVGTDQFKDTSLVYMQSDYMDGQGHSQGWYDDNYWDKYEQYDGLFKKVMDKLEATGHAHDTLVIANADHGGSMKSHGSAQYTNDDSNKNIFIALGGETIDSGHRLNGGSNSDISALVLNALRVKQPASMTGKVFDSSAFLNQTDLAKKNRNVESIKLNRGEDKVDLTLKGRESRQDSQIRTVDSRINLAGREVAQVVVPTGAKVIRQSVENGVLKLTTSYDKTPTGKLATVQFKAGKTNSGQDVTLKEAMLGTSTGNEILPDLTNNGTTTSGNGYTAPSTGGSSVTTTPGTGSTGSSTSTTKPTKPTKPTETTKPEETTKPSKHKANKLKGKVVYAQKKIGFYKSTKFTKHNRYKFFTAKTQNKWAQFKIVTKKGNRYQVKDINKGSKTYGKTGYITTSSKFVTGAEYTKKATKVKVIAPRGLSAYKSKNLTGKATHYKKNAVLKVKKIVKVKGKYHFQLQNGKYITADKHMIHAYFAK</sequence>
<dbReference type="Gene3D" id="3.40.720.10">
    <property type="entry name" value="Alkaline Phosphatase, subunit A"/>
    <property type="match status" value="1"/>
</dbReference>
<dbReference type="Pfam" id="PF19087">
    <property type="entry name" value="DUF5776"/>
    <property type="match status" value="1"/>
</dbReference>
<dbReference type="Proteomes" id="UP001596282">
    <property type="component" value="Unassembled WGS sequence"/>
</dbReference>
<feature type="compositionally biased region" description="Basic and acidic residues" evidence="1">
    <location>
        <begin position="716"/>
        <end position="725"/>
    </location>
</feature>
<evidence type="ECO:0000256" key="2">
    <source>
        <dbReference type="SAM" id="SignalP"/>
    </source>
</evidence>
<evidence type="ECO:0000256" key="1">
    <source>
        <dbReference type="SAM" id="MobiDB-lite"/>
    </source>
</evidence>
<keyword evidence="5" id="KW-1185">Reference proteome</keyword>
<dbReference type="EMBL" id="JBHSSC010000040">
    <property type="protein sequence ID" value="MFC6181664.1"/>
    <property type="molecule type" value="Genomic_DNA"/>
</dbReference>
<gene>
    <name evidence="4" type="ORF">ACFP5Y_10560</name>
</gene>
<dbReference type="InterPro" id="IPR002591">
    <property type="entry name" value="Phosphodiest/P_Trfase"/>
</dbReference>
<feature type="chain" id="PRO_5046360753" evidence="2">
    <location>
        <begin position="28"/>
        <end position="884"/>
    </location>
</feature>
<comment type="caution">
    <text evidence="4">The sequence shown here is derived from an EMBL/GenBank/DDBJ whole genome shotgun (WGS) entry which is preliminary data.</text>
</comment>
<dbReference type="Pfam" id="PF01663">
    <property type="entry name" value="Phosphodiest"/>
    <property type="match status" value="1"/>
</dbReference>